<keyword evidence="5" id="KW-1185">Reference proteome</keyword>
<keyword evidence="3 4" id="KW-0012">Acyltransferase</keyword>
<dbReference type="EC" id="2.3.1.107" evidence="4"/>
<sequence>MMKKSHMTIGLDEKPTNQVELISNHPFILTNCAASDFKSATPSTTEARSSSVIMATVQLEVISRELIKPSSQTPHHLRNYNLSYFDQLSPRKYIPLVLFYNPCNTTFETSILLKKSLSETLAFYYPFAGKVKDQEFIDCNDEGILFLEAKVKLKLSEILENPKHEILDLLFADNLQWNDTNLSTLLAVQVSYFDCGGMALSVCMSHKIGDAATMVNFVNDWAAKASNSGKQVSPLLYTPSIFPRGDLTLMPQPEYSIKKETCSSRRFVFDAQKIAALKAIVADKVQKATKVEVVSALLYKCAISAANASSSGTTRPILFLQNVNLRTRMIPPLPENYVGNISWVFPVPKREDSLHCLVGQMKEALSDFCNTYVKNVRGTELALSISKTMEKMRAMFKSSKQCVQYNCSSWCRFPVYEADFGWGKPVWVSIGACLDKNVIILMDSKSGDGIEAFVTLEEQDMAAFECDEELLAFAALNPTPLTSQV</sequence>
<comment type="similarity">
    <text evidence="1">Belongs to the plant acyltransferase family.</text>
</comment>
<dbReference type="OMA" id="MRDSATI"/>
<dbReference type="InterPro" id="IPR023213">
    <property type="entry name" value="CAT-like_dom_sf"/>
</dbReference>
<organism evidence="4 5">
    <name type="scientific">Rosa chinensis</name>
    <name type="common">China rose</name>
    <dbReference type="NCBI Taxonomy" id="74649"/>
    <lineage>
        <taxon>Eukaryota</taxon>
        <taxon>Viridiplantae</taxon>
        <taxon>Streptophyta</taxon>
        <taxon>Embryophyta</taxon>
        <taxon>Tracheophyta</taxon>
        <taxon>Spermatophyta</taxon>
        <taxon>Magnoliopsida</taxon>
        <taxon>eudicotyledons</taxon>
        <taxon>Gunneridae</taxon>
        <taxon>Pentapetalae</taxon>
        <taxon>rosids</taxon>
        <taxon>fabids</taxon>
        <taxon>Rosales</taxon>
        <taxon>Rosaceae</taxon>
        <taxon>Rosoideae</taxon>
        <taxon>Rosoideae incertae sedis</taxon>
        <taxon>Rosa</taxon>
    </lineage>
</organism>
<protein>
    <submittedName>
        <fullName evidence="4">Putative deacetylvindoline O-acetyltransferase</fullName>
        <ecNumber evidence="4">2.3.1.107</ecNumber>
    </submittedName>
</protein>
<evidence type="ECO:0000256" key="2">
    <source>
        <dbReference type="ARBA" id="ARBA00022679"/>
    </source>
</evidence>
<dbReference type="Gramene" id="PRQ40040">
    <property type="protein sequence ID" value="PRQ40040"/>
    <property type="gene ID" value="RchiOBHm_Chr4g0431761"/>
</dbReference>
<reference evidence="4 5" key="1">
    <citation type="journal article" date="2018" name="Nat. Genet.">
        <title>The Rosa genome provides new insights in the design of modern roses.</title>
        <authorList>
            <person name="Bendahmane M."/>
        </authorList>
    </citation>
    <scope>NUCLEOTIDE SEQUENCE [LARGE SCALE GENOMIC DNA]</scope>
    <source>
        <strain evidence="5">cv. Old Blush</strain>
    </source>
</reference>
<dbReference type="PANTHER" id="PTHR31623">
    <property type="entry name" value="F21J9.9"/>
    <property type="match status" value="1"/>
</dbReference>
<dbReference type="Gene3D" id="3.30.559.10">
    <property type="entry name" value="Chloramphenicol acetyltransferase-like domain"/>
    <property type="match status" value="2"/>
</dbReference>
<dbReference type="Pfam" id="PF02458">
    <property type="entry name" value="Transferase"/>
    <property type="match status" value="1"/>
</dbReference>
<evidence type="ECO:0000256" key="1">
    <source>
        <dbReference type="ARBA" id="ARBA00009861"/>
    </source>
</evidence>
<evidence type="ECO:0000313" key="4">
    <source>
        <dbReference type="EMBL" id="PRQ40040.1"/>
    </source>
</evidence>
<dbReference type="EMBL" id="PDCK01000042">
    <property type="protein sequence ID" value="PRQ40040.1"/>
    <property type="molecule type" value="Genomic_DNA"/>
</dbReference>
<keyword evidence="2 4" id="KW-0808">Transferase</keyword>
<accession>A0A2P6R0T7</accession>
<dbReference type="Proteomes" id="UP000238479">
    <property type="component" value="Chromosome 4"/>
</dbReference>
<dbReference type="PANTHER" id="PTHR31623:SF118">
    <property type="entry name" value="BAHD ACYLTRANSFERASE"/>
    <property type="match status" value="1"/>
</dbReference>
<proteinExistence type="inferred from homology"/>
<dbReference type="GO" id="GO:0047162">
    <property type="term" value="F:17-O-deacetylvindoline O-acetyltransferase activity"/>
    <property type="evidence" value="ECO:0007669"/>
    <property type="project" value="UniProtKB-EC"/>
</dbReference>
<evidence type="ECO:0000256" key="3">
    <source>
        <dbReference type="ARBA" id="ARBA00023315"/>
    </source>
</evidence>
<comment type="caution">
    <text evidence="4">The sequence shown here is derived from an EMBL/GenBank/DDBJ whole genome shotgun (WGS) entry which is preliminary data.</text>
</comment>
<dbReference type="AlphaFoldDB" id="A0A2P6R0T7"/>
<evidence type="ECO:0000313" key="5">
    <source>
        <dbReference type="Proteomes" id="UP000238479"/>
    </source>
</evidence>
<gene>
    <name evidence="4" type="ORF">RchiOBHm_Chr4g0431761</name>
</gene>
<name>A0A2P6R0T7_ROSCH</name>